<organism evidence="2 3">
    <name type="scientific">Ophiocordyceps unilateralis</name>
    <name type="common">Zombie-ant fungus</name>
    <name type="synonym">Torrubia unilateralis</name>
    <dbReference type="NCBI Taxonomy" id="268505"/>
    <lineage>
        <taxon>Eukaryota</taxon>
        <taxon>Fungi</taxon>
        <taxon>Dikarya</taxon>
        <taxon>Ascomycota</taxon>
        <taxon>Pezizomycotina</taxon>
        <taxon>Sordariomycetes</taxon>
        <taxon>Hypocreomycetidae</taxon>
        <taxon>Hypocreales</taxon>
        <taxon>Ophiocordycipitaceae</taxon>
        <taxon>Ophiocordyceps</taxon>
    </lineage>
</organism>
<evidence type="ECO:0000313" key="3">
    <source>
        <dbReference type="Proteomes" id="UP000037136"/>
    </source>
</evidence>
<reference evidence="2 3" key="2">
    <citation type="journal article" date="2017" name="Sci. Rep.">
        <title>Ant-infecting Ophiocordyceps genomes reveal a high diversity of potential behavioral manipulation genes and a possible major role for enterotoxins.</title>
        <authorList>
            <person name="de Bekker C."/>
            <person name="Ohm R.A."/>
            <person name="Evans H.C."/>
            <person name="Brachmann A."/>
            <person name="Hughes D.P."/>
        </authorList>
    </citation>
    <scope>NUCLEOTIDE SEQUENCE [LARGE SCALE GENOMIC DNA]</scope>
    <source>
        <strain evidence="2 3">SC16a</strain>
    </source>
</reference>
<reference evidence="2 3" key="1">
    <citation type="journal article" date="2015" name="BMC Genomics">
        <title>Gene expression during zombie ant biting behavior reflects the complexity underlying fungal parasitic behavioral manipulation.</title>
        <authorList>
            <person name="de Bekker C."/>
            <person name="Ohm R.A."/>
            <person name="Loreto R.G."/>
            <person name="Sebastian A."/>
            <person name="Albert I."/>
            <person name="Merrow M."/>
            <person name="Brachmann A."/>
            <person name="Hughes D.P."/>
        </authorList>
    </citation>
    <scope>NUCLEOTIDE SEQUENCE [LARGE SCALE GENOMIC DNA]</scope>
    <source>
        <strain evidence="2 3">SC16a</strain>
    </source>
</reference>
<comment type="caution">
    <text evidence="2">The sequence shown here is derived from an EMBL/GenBank/DDBJ whole genome shotgun (WGS) entry which is preliminary data.</text>
</comment>
<proteinExistence type="predicted"/>
<feature type="chain" id="PRO_5012631673" evidence="1">
    <location>
        <begin position="18"/>
        <end position="217"/>
    </location>
</feature>
<dbReference type="OrthoDB" id="4927369at2759"/>
<evidence type="ECO:0000313" key="2">
    <source>
        <dbReference type="EMBL" id="PFH58715.1"/>
    </source>
</evidence>
<accession>A0A2A9PB16</accession>
<protein>
    <submittedName>
        <fullName evidence="2">Uncharacterized protein</fullName>
    </submittedName>
</protein>
<dbReference type="Proteomes" id="UP000037136">
    <property type="component" value="Unassembled WGS sequence"/>
</dbReference>
<keyword evidence="3" id="KW-1185">Reference proteome</keyword>
<evidence type="ECO:0000256" key="1">
    <source>
        <dbReference type="SAM" id="SignalP"/>
    </source>
</evidence>
<feature type="signal peptide" evidence="1">
    <location>
        <begin position="1"/>
        <end position="17"/>
    </location>
</feature>
<dbReference type="AlphaFoldDB" id="A0A2A9PB16"/>
<dbReference type="EMBL" id="LAZP02000264">
    <property type="protein sequence ID" value="PFH58715.1"/>
    <property type="molecule type" value="Genomic_DNA"/>
</dbReference>
<gene>
    <name evidence="2" type="ORF">XA68_13313</name>
</gene>
<name>A0A2A9PB16_OPHUN</name>
<keyword evidence="1" id="KW-0732">Signal</keyword>
<sequence>MKTTSLLLVATAGLAAATPIQGKDRQRPDQAEALTTADVVKTCKDSKFTREQCFEFHDKCFLHQGTIAKGSQDFEDCRITFQKKLAPAQAAAAPAPAPKADDSFMDKFCEERKLGDGTCQSLRTACVNDTEDGKKPESADDPAFKECAGRFVNLKPVNENAKKVDDAYVNKYCGENGLDGGQCQKLHADCILGKEVAKDDDPDFRSCLAGLGFPMPQ</sequence>